<reference evidence="5 6" key="1">
    <citation type="submission" date="2020-08" db="EMBL/GenBank/DDBJ databases">
        <title>Genomic Encyclopedia of Type Strains, Phase IV (KMG-IV): sequencing the most valuable type-strain genomes for metagenomic binning, comparative biology and taxonomic classification.</title>
        <authorList>
            <person name="Goeker M."/>
        </authorList>
    </citation>
    <scope>NUCLEOTIDE SEQUENCE [LARGE SCALE GENOMIC DNA]</scope>
    <source>
        <strain evidence="5 6">DSM 27026</strain>
    </source>
</reference>
<evidence type="ECO:0000313" key="5">
    <source>
        <dbReference type="EMBL" id="MBB5373956.1"/>
    </source>
</evidence>
<dbReference type="InterPro" id="IPR036059">
    <property type="entry name" value="TldD/PmbA_sf"/>
</dbReference>
<dbReference type="InterPro" id="IPR047657">
    <property type="entry name" value="PmbA"/>
</dbReference>
<protein>
    <submittedName>
        <fullName evidence="5">PmbA protein</fullName>
    </submittedName>
</protein>
<dbReference type="Pfam" id="PF01523">
    <property type="entry name" value="PmbA_TldD_1st"/>
    <property type="match status" value="1"/>
</dbReference>
<dbReference type="Pfam" id="PF19289">
    <property type="entry name" value="PmbA_TldD_3rd"/>
    <property type="match status" value="1"/>
</dbReference>
<dbReference type="InterPro" id="IPR045569">
    <property type="entry name" value="Metalloprtase-TldD/E_C"/>
</dbReference>
<dbReference type="AlphaFoldDB" id="A0A840VE24"/>
<dbReference type="SUPFAM" id="SSF111283">
    <property type="entry name" value="Putative modulator of DNA gyrase, PmbA/TldD"/>
    <property type="match status" value="1"/>
</dbReference>
<evidence type="ECO:0000259" key="3">
    <source>
        <dbReference type="Pfam" id="PF19289"/>
    </source>
</evidence>
<sequence>MSALHEAAERLLKAAKAAGADVAEVVLHESASVSVQRRLGKIEETERAETRELGLRVFLGRANASVSASAIDPASFTRLAEQAVAMARVVPEDPYAEIPEAPAPLDAGFLELDDPVEPGMDVLIARAAAAEEAALSVAGITNSEGGSASWSRGTSLLATSHGFVGGYARSHHGVSVTAIAGTGTQMQRDYDFSSTLHGADLEDAATLGRNAAERALKRLNPRRAQTAKLPVVFDPRVAGGMLGHLAGAISGAAIARGTSFLKDALGQAIFAPGIAIIDDPFRVRGLRSRPYDREGQPVHARAFIEDGVLTSWILDTRSANQLGLKTSGNAGGLSNFYLAAGKLSPAALMADIAEGLYVTEMIGSGVNGLTGDYSRGAAGFMIRNGQLAEPVAEITIAGNLKDMFLHITPADDLQFKRGTDAPTLRIEGMTLAGA</sequence>
<comment type="similarity">
    <text evidence="1">Belongs to the peptidase U62 family.</text>
</comment>
<dbReference type="GO" id="GO:0006508">
    <property type="term" value="P:proteolysis"/>
    <property type="evidence" value="ECO:0007669"/>
    <property type="project" value="InterPro"/>
</dbReference>
<dbReference type="InterPro" id="IPR045570">
    <property type="entry name" value="Metalloprtase-TldD/E_cen_dom"/>
</dbReference>
<evidence type="ECO:0000256" key="1">
    <source>
        <dbReference type="ARBA" id="ARBA00005836"/>
    </source>
</evidence>
<keyword evidence="6" id="KW-1185">Reference proteome</keyword>
<evidence type="ECO:0000259" key="4">
    <source>
        <dbReference type="Pfam" id="PF19290"/>
    </source>
</evidence>
<dbReference type="GO" id="GO:0005829">
    <property type="term" value="C:cytosol"/>
    <property type="evidence" value="ECO:0007669"/>
    <property type="project" value="TreeGrafter"/>
</dbReference>
<accession>A0A840VE24</accession>
<dbReference type="Pfam" id="PF19290">
    <property type="entry name" value="PmbA_TldD_2nd"/>
    <property type="match status" value="1"/>
</dbReference>
<name>A0A840VE24_9PROT</name>
<feature type="domain" description="Metalloprotease TldD/E central" evidence="4">
    <location>
        <begin position="116"/>
        <end position="219"/>
    </location>
</feature>
<feature type="domain" description="Metalloprotease TldD/E N-terminal" evidence="2">
    <location>
        <begin position="23"/>
        <end position="87"/>
    </location>
</feature>
<dbReference type="InterPro" id="IPR002510">
    <property type="entry name" value="Metalloprtase-TldD/E_N"/>
</dbReference>
<feature type="domain" description="Metalloprotease TldD/E C-terminal" evidence="3">
    <location>
        <begin position="227"/>
        <end position="433"/>
    </location>
</feature>
<gene>
    <name evidence="5" type="ORF">HNP71_002223</name>
</gene>
<dbReference type="PANTHER" id="PTHR43421:SF1">
    <property type="entry name" value="METALLOPROTEASE PMBA"/>
    <property type="match status" value="1"/>
</dbReference>
<dbReference type="Gene3D" id="3.30.2290.10">
    <property type="entry name" value="PmbA/TldD superfamily"/>
    <property type="match status" value="1"/>
</dbReference>
<dbReference type="GO" id="GO:0008237">
    <property type="term" value="F:metallopeptidase activity"/>
    <property type="evidence" value="ECO:0007669"/>
    <property type="project" value="InterPro"/>
</dbReference>
<dbReference type="RefSeq" id="WP_183266978.1">
    <property type="nucleotide sequence ID" value="NZ_JACHFJ010000011.1"/>
</dbReference>
<comment type="caution">
    <text evidence="5">The sequence shown here is derived from an EMBL/GenBank/DDBJ whole genome shotgun (WGS) entry which is preliminary data.</text>
</comment>
<evidence type="ECO:0000259" key="2">
    <source>
        <dbReference type="Pfam" id="PF01523"/>
    </source>
</evidence>
<dbReference type="PANTHER" id="PTHR43421">
    <property type="entry name" value="METALLOPROTEASE PMBA"/>
    <property type="match status" value="1"/>
</dbReference>
<dbReference type="Proteomes" id="UP000553706">
    <property type="component" value="Unassembled WGS sequence"/>
</dbReference>
<organism evidence="5 6">
    <name type="scientific">Acidocella aromatica</name>
    <dbReference type="NCBI Taxonomy" id="1303579"/>
    <lineage>
        <taxon>Bacteria</taxon>
        <taxon>Pseudomonadati</taxon>
        <taxon>Pseudomonadota</taxon>
        <taxon>Alphaproteobacteria</taxon>
        <taxon>Acetobacterales</taxon>
        <taxon>Acidocellaceae</taxon>
        <taxon>Acidocella</taxon>
    </lineage>
</organism>
<dbReference type="EMBL" id="JACHFJ010000011">
    <property type="protein sequence ID" value="MBB5373956.1"/>
    <property type="molecule type" value="Genomic_DNA"/>
</dbReference>
<dbReference type="InterPro" id="IPR035068">
    <property type="entry name" value="TldD/PmbA_N"/>
</dbReference>
<evidence type="ECO:0000313" key="6">
    <source>
        <dbReference type="Proteomes" id="UP000553706"/>
    </source>
</evidence>
<proteinExistence type="inferred from homology"/>